<proteinExistence type="predicted"/>
<evidence type="ECO:0000313" key="5">
    <source>
        <dbReference type="Proteomes" id="UP000000933"/>
    </source>
</evidence>
<evidence type="ECO:0000313" key="4">
    <source>
        <dbReference type="EMBL" id="CBH25064.1"/>
    </source>
</evidence>
<dbReference type="NCBIfam" id="TIGR02149">
    <property type="entry name" value="glgA_Coryne"/>
    <property type="match status" value="1"/>
</dbReference>
<dbReference type="Pfam" id="PF13439">
    <property type="entry name" value="Glyco_transf_4"/>
    <property type="match status" value="1"/>
</dbReference>
<reference evidence="5" key="2">
    <citation type="submission" date="2010-04" db="EMBL/GenBank/DDBJ databases">
        <title>Genome sequence of Salinibacter ruber M8.</title>
        <authorList>
            <consortium name="Genoscope"/>
        </authorList>
    </citation>
    <scope>NUCLEOTIDE SEQUENCE [LARGE SCALE GENOMIC DNA]</scope>
    <source>
        <strain evidence="5">M8</strain>
    </source>
</reference>
<dbReference type="InterPro" id="IPR001296">
    <property type="entry name" value="Glyco_trans_1"/>
</dbReference>
<dbReference type="GO" id="GO:0009250">
    <property type="term" value="P:glucan biosynthetic process"/>
    <property type="evidence" value="ECO:0007669"/>
    <property type="project" value="InterPro"/>
</dbReference>
<dbReference type="Proteomes" id="UP000000933">
    <property type="component" value="Chromosome"/>
</dbReference>
<dbReference type="SUPFAM" id="SSF53756">
    <property type="entry name" value="UDP-Glycosyltransferase/glycogen phosphorylase"/>
    <property type="match status" value="1"/>
</dbReference>
<evidence type="ECO:0000256" key="1">
    <source>
        <dbReference type="SAM" id="MobiDB-lite"/>
    </source>
</evidence>
<feature type="region of interest" description="Disordered" evidence="1">
    <location>
        <begin position="1"/>
        <end position="23"/>
    </location>
</feature>
<dbReference type="CDD" id="cd03801">
    <property type="entry name" value="GT4_PimA-like"/>
    <property type="match status" value="1"/>
</dbReference>
<dbReference type="AlphaFoldDB" id="D5HAK9"/>
<dbReference type="PANTHER" id="PTHR45947">
    <property type="entry name" value="SULFOQUINOVOSYL TRANSFERASE SQD2"/>
    <property type="match status" value="1"/>
</dbReference>
<dbReference type="HOGENOM" id="CLU_009583_2_3_10"/>
<dbReference type="EMBL" id="FP565814">
    <property type="protein sequence ID" value="CBH25064.1"/>
    <property type="molecule type" value="Genomic_DNA"/>
</dbReference>
<name>D5HAK9_SALRM</name>
<dbReference type="PANTHER" id="PTHR45947:SF3">
    <property type="entry name" value="SULFOQUINOVOSYL TRANSFERASE SQD2"/>
    <property type="match status" value="1"/>
</dbReference>
<dbReference type="Pfam" id="PF00534">
    <property type="entry name" value="Glycos_transf_1"/>
    <property type="match status" value="1"/>
</dbReference>
<sequence>MPPRPLNPPVATSSSPSLFADRPPKPMRIAILTNEYPPNVYGGAGVHVEYLTRELAKLEDGRHEIEVLCFGAQDETHDNLRVRGIDPDMEVPHQDERHAKFMDAMARDLVMAGSVADADIIHGHTWYSHLAGCLAKQLTGGQLVLTTHSLEPHRPWKREQLGRGYDGSSWVEQTAYETADGVVAVSGAMEDDVQSLYDVSGADTQVIHNGIDIEQYRPRPDRSTLEDYGVDPDRPFVLFVGRITRQKGILHLVEAIRHFDPDIQVVLCAGAPDTEEIGAEMEARVEAVRAETENRIVWLAEMLPREDVITMYTHASVFVCPSVYEPFGIINLEAMACETPIVASRVGGIPEIVVPDETGLLVDVDPTGGDDVEPAAPEAFAHGLADGVNALMRDPDRREQMGTAARRRVEAQFSWTAIAEQTLGFYKSLVDDGHS</sequence>
<evidence type="ECO:0000259" key="2">
    <source>
        <dbReference type="Pfam" id="PF00534"/>
    </source>
</evidence>
<accession>D5HAK9</accession>
<dbReference type="PATRIC" id="fig|761659.10.peg.2330"/>
<feature type="domain" description="Glycosyl transferase family 1" evidence="2">
    <location>
        <begin position="227"/>
        <end position="407"/>
    </location>
</feature>
<reference evidence="4 5" key="1">
    <citation type="journal article" date="2010" name="ISME J.">
        <title>Fine-scale evolution: genomic, phenotypic and ecological differentiation in two coexisting Salinibacter ruber strains.</title>
        <authorList>
            <person name="Pena A."/>
            <person name="Teeling H."/>
            <person name="Huerta-Cepas J."/>
            <person name="Santos F."/>
            <person name="Yarza P."/>
            <person name="Brito-Echeverria J."/>
            <person name="Lucio M."/>
            <person name="Schmitt-Kopplin P."/>
            <person name="Meseguer I."/>
            <person name="Schenowitz C."/>
            <person name="Dossat C."/>
            <person name="Barbe V."/>
            <person name="Dopazo J."/>
            <person name="Rossello-Mora R."/>
            <person name="Schuler M."/>
            <person name="Glockner F.O."/>
            <person name="Amann R."/>
            <person name="Gabaldon T."/>
            <person name="Anton J."/>
        </authorList>
    </citation>
    <scope>NUCLEOTIDE SEQUENCE [LARGE SCALE GENOMIC DNA]</scope>
    <source>
        <strain evidence="4 5">M8</strain>
    </source>
</reference>
<keyword evidence="4" id="KW-0808">Transferase</keyword>
<dbReference type="GO" id="GO:0016757">
    <property type="term" value="F:glycosyltransferase activity"/>
    <property type="evidence" value="ECO:0007669"/>
    <property type="project" value="InterPro"/>
</dbReference>
<evidence type="ECO:0000259" key="3">
    <source>
        <dbReference type="Pfam" id="PF13439"/>
    </source>
</evidence>
<dbReference type="InterPro" id="IPR011875">
    <property type="entry name" value="M1P_synthase"/>
</dbReference>
<dbReference type="InterPro" id="IPR028098">
    <property type="entry name" value="Glyco_trans_4-like_N"/>
</dbReference>
<feature type="domain" description="Glycosyltransferase subfamily 4-like N-terminal" evidence="3">
    <location>
        <begin position="41"/>
        <end position="215"/>
    </location>
</feature>
<dbReference type="InterPro" id="IPR050194">
    <property type="entry name" value="Glycosyltransferase_grp1"/>
</dbReference>
<dbReference type="KEGG" id="srm:SRM_02143"/>
<organism evidence="4 5">
    <name type="scientific">Salinibacter ruber (strain M8)</name>
    <dbReference type="NCBI Taxonomy" id="761659"/>
    <lineage>
        <taxon>Bacteria</taxon>
        <taxon>Pseudomonadati</taxon>
        <taxon>Rhodothermota</taxon>
        <taxon>Rhodothermia</taxon>
        <taxon>Rhodothermales</taxon>
        <taxon>Salinibacteraceae</taxon>
        <taxon>Salinibacter</taxon>
    </lineage>
</organism>
<protein>
    <submittedName>
        <fullName evidence="4">Glycosyl transferase group 1</fullName>
    </submittedName>
</protein>
<gene>
    <name evidence="4" type="primary">rfaG</name>
    <name evidence="4" type="ordered locus">SRM_02143</name>
</gene>
<dbReference type="Gene3D" id="3.40.50.2000">
    <property type="entry name" value="Glycogen Phosphorylase B"/>
    <property type="match status" value="2"/>
</dbReference>